<evidence type="ECO:0000313" key="1">
    <source>
        <dbReference type="EMBL" id="BBG30281.1"/>
    </source>
</evidence>
<dbReference type="EMBL" id="AP018933">
    <property type="protein sequence ID" value="BBG30281.1"/>
    <property type="molecule type" value="Genomic_DNA"/>
</dbReference>
<proteinExistence type="predicted"/>
<protein>
    <submittedName>
        <fullName evidence="1">ABC-type cobalamin/Fe3+-siderophores</fullName>
    </submittedName>
</protein>
<accession>A0A348HF79</accession>
<sequence>MKGPDGSGQYRAMAPVASCVEDMQRVIHSCGGCADRTCALAKAAASAMPHSPVRS</sequence>
<dbReference type="KEGG" id="zpl:ZBT109_1524"/>
<dbReference type="AlphaFoldDB" id="A0A348HF79"/>
<gene>
    <name evidence="1" type="ORF">ZBT109_1524</name>
</gene>
<keyword evidence="2" id="KW-1185">Reference proteome</keyword>
<name>A0A348HF79_9GAMM</name>
<evidence type="ECO:0000313" key="2">
    <source>
        <dbReference type="Proteomes" id="UP000267342"/>
    </source>
</evidence>
<dbReference type="Proteomes" id="UP000267342">
    <property type="component" value="Chromosome"/>
</dbReference>
<organism evidence="1 2">
    <name type="scientific">Zymobacter palmae</name>
    <dbReference type="NCBI Taxonomy" id="33074"/>
    <lineage>
        <taxon>Bacteria</taxon>
        <taxon>Pseudomonadati</taxon>
        <taxon>Pseudomonadota</taxon>
        <taxon>Gammaproteobacteria</taxon>
        <taxon>Oceanospirillales</taxon>
        <taxon>Halomonadaceae</taxon>
        <taxon>Zymobacter group</taxon>
        <taxon>Zymobacter</taxon>
    </lineage>
</organism>
<reference evidence="1 2" key="1">
    <citation type="submission" date="2018-09" db="EMBL/GenBank/DDBJ databases">
        <title>Zymobacter palmae IAM14233 (=T109) whole genome analysis.</title>
        <authorList>
            <person name="Yanase H."/>
        </authorList>
    </citation>
    <scope>NUCLEOTIDE SEQUENCE [LARGE SCALE GENOMIC DNA]</scope>
    <source>
        <strain evidence="1 2">IAM14233</strain>
    </source>
</reference>